<dbReference type="EMBL" id="BLIV01000014">
    <property type="protein sequence ID" value="GFE52522.1"/>
    <property type="molecule type" value="Genomic_DNA"/>
</dbReference>
<proteinExistence type="predicted"/>
<dbReference type="Proteomes" id="UP000436522">
    <property type="component" value="Unassembled WGS sequence"/>
</dbReference>
<dbReference type="InterPro" id="IPR017871">
    <property type="entry name" value="ABC_transporter-like_CS"/>
</dbReference>
<dbReference type="InterPro" id="IPR027417">
    <property type="entry name" value="P-loop_NTPase"/>
</dbReference>
<dbReference type="GO" id="GO:0005886">
    <property type="term" value="C:plasma membrane"/>
    <property type="evidence" value="ECO:0007669"/>
    <property type="project" value="TreeGrafter"/>
</dbReference>
<feature type="domain" description="ABC transporter" evidence="4">
    <location>
        <begin position="14"/>
        <end position="242"/>
    </location>
</feature>
<dbReference type="PROSITE" id="PS00211">
    <property type="entry name" value="ABC_TRANSPORTER_1"/>
    <property type="match status" value="1"/>
</dbReference>
<dbReference type="Gene3D" id="3.40.50.300">
    <property type="entry name" value="P-loop containing nucleotide triphosphate hydrolases"/>
    <property type="match status" value="1"/>
</dbReference>
<evidence type="ECO:0000256" key="1">
    <source>
        <dbReference type="ARBA" id="ARBA00022448"/>
    </source>
</evidence>
<keyword evidence="1" id="KW-0813">Transport</keyword>
<dbReference type="PROSITE" id="PS50893">
    <property type="entry name" value="ABC_TRANSPORTER_2"/>
    <property type="match status" value="1"/>
</dbReference>
<protein>
    <submittedName>
        <fullName evidence="5">ABC transporter ATP-binding protein</fullName>
    </submittedName>
</protein>
<evidence type="ECO:0000259" key="4">
    <source>
        <dbReference type="PROSITE" id="PS50893"/>
    </source>
</evidence>
<dbReference type="PANTHER" id="PTHR45772:SF7">
    <property type="entry name" value="AMINO ACID ABC TRANSPORTER ATP-BINDING PROTEIN"/>
    <property type="match status" value="1"/>
</dbReference>
<gene>
    <name evidence="5" type="primary">livG</name>
    <name evidence="5" type="ORF">So717_42750</name>
</gene>
<dbReference type="Pfam" id="PF12399">
    <property type="entry name" value="BCA_ABC_TP_C"/>
    <property type="match status" value="1"/>
</dbReference>
<dbReference type="CDD" id="cd03219">
    <property type="entry name" value="ABC_Mj1267_LivG_branched"/>
    <property type="match status" value="1"/>
</dbReference>
<evidence type="ECO:0000256" key="3">
    <source>
        <dbReference type="ARBA" id="ARBA00022840"/>
    </source>
</evidence>
<dbReference type="GO" id="GO:0015808">
    <property type="term" value="P:L-alanine transport"/>
    <property type="evidence" value="ECO:0007669"/>
    <property type="project" value="TreeGrafter"/>
</dbReference>
<accession>A0A640VXW6</accession>
<comment type="caution">
    <text evidence="5">The sequence shown here is derived from an EMBL/GenBank/DDBJ whole genome shotgun (WGS) entry which is preliminary data.</text>
</comment>
<keyword evidence="6" id="KW-1185">Reference proteome</keyword>
<dbReference type="AlphaFoldDB" id="A0A640VXW6"/>
<dbReference type="GO" id="GO:0042941">
    <property type="term" value="P:D-alanine transmembrane transport"/>
    <property type="evidence" value="ECO:0007669"/>
    <property type="project" value="TreeGrafter"/>
</dbReference>
<dbReference type="GO" id="GO:1903805">
    <property type="term" value="P:L-valine import across plasma membrane"/>
    <property type="evidence" value="ECO:0007669"/>
    <property type="project" value="TreeGrafter"/>
</dbReference>
<dbReference type="GO" id="GO:1903806">
    <property type="term" value="P:L-isoleucine import across plasma membrane"/>
    <property type="evidence" value="ECO:0007669"/>
    <property type="project" value="TreeGrafter"/>
</dbReference>
<dbReference type="GO" id="GO:0005524">
    <property type="term" value="F:ATP binding"/>
    <property type="evidence" value="ECO:0007669"/>
    <property type="project" value="UniProtKB-KW"/>
</dbReference>
<dbReference type="RefSeq" id="WP_238841184.1">
    <property type="nucleotide sequence ID" value="NZ_BLIV01000014.1"/>
</dbReference>
<sequence>MQSGMRSGAEVCLLELKGIYKSFGGVHAVRDVTLSIDHGEVRGLIGPNGAGKSTLVNLMSGLLTPTAGTITLDGEAVTRKSAHQRARKGIARTFQNLRIFPSLSVEQNIDVARYAGRGGALPEEAIDEFGLRDKLVQPANALSYGDQRRLEIVRGLALRPKVLMLDEPAAGMNEEETEALGRALTWVRQEADCALFVIDHDLKFIMTLCERITVLDMGAIIAEGTPEDVTQNPKVITAYLGEEAGLDA</sequence>
<reference evidence="5 6" key="1">
    <citation type="submission" date="2019-12" db="EMBL/GenBank/DDBJ databases">
        <title>Roseobacter cerasinus sp. nov., isolated from seawater around aquaculture.</title>
        <authorList>
            <person name="Muramatsu S."/>
            <person name="Takabe Y."/>
            <person name="Mori K."/>
            <person name="Takaichi S."/>
            <person name="Hanada S."/>
        </authorList>
    </citation>
    <scope>NUCLEOTIDE SEQUENCE [LARGE SCALE GENOMIC DNA]</scope>
    <source>
        <strain evidence="5 6">AI77</strain>
    </source>
</reference>
<organism evidence="5 6">
    <name type="scientific">Roseobacter cerasinus</name>
    <dbReference type="NCBI Taxonomy" id="2602289"/>
    <lineage>
        <taxon>Bacteria</taxon>
        <taxon>Pseudomonadati</taxon>
        <taxon>Pseudomonadota</taxon>
        <taxon>Alphaproteobacteria</taxon>
        <taxon>Rhodobacterales</taxon>
        <taxon>Roseobacteraceae</taxon>
        <taxon>Roseobacter</taxon>
    </lineage>
</organism>
<evidence type="ECO:0000313" key="6">
    <source>
        <dbReference type="Proteomes" id="UP000436522"/>
    </source>
</evidence>
<dbReference type="GO" id="GO:0005304">
    <property type="term" value="F:L-valine transmembrane transporter activity"/>
    <property type="evidence" value="ECO:0007669"/>
    <property type="project" value="TreeGrafter"/>
</dbReference>
<name>A0A640VXW6_9RHOB</name>
<dbReference type="GO" id="GO:0015192">
    <property type="term" value="F:L-phenylalanine transmembrane transporter activity"/>
    <property type="evidence" value="ECO:0007669"/>
    <property type="project" value="TreeGrafter"/>
</dbReference>
<keyword evidence="3 5" id="KW-0067">ATP-binding</keyword>
<dbReference type="InterPro" id="IPR003439">
    <property type="entry name" value="ABC_transporter-like_ATP-bd"/>
</dbReference>
<dbReference type="PANTHER" id="PTHR45772">
    <property type="entry name" value="CONSERVED COMPONENT OF ABC TRANSPORTER FOR NATURAL AMINO ACIDS-RELATED"/>
    <property type="match status" value="1"/>
</dbReference>
<dbReference type="InterPro" id="IPR003593">
    <property type="entry name" value="AAA+_ATPase"/>
</dbReference>
<dbReference type="InterPro" id="IPR051120">
    <property type="entry name" value="ABC_AA/LPS_Transport"/>
</dbReference>
<dbReference type="SUPFAM" id="SSF52540">
    <property type="entry name" value="P-loop containing nucleoside triphosphate hydrolases"/>
    <property type="match status" value="1"/>
</dbReference>
<dbReference type="Pfam" id="PF00005">
    <property type="entry name" value="ABC_tran"/>
    <property type="match status" value="1"/>
</dbReference>
<dbReference type="InterPro" id="IPR032823">
    <property type="entry name" value="BCA_ABC_TP_C"/>
</dbReference>
<dbReference type="GO" id="GO:0016887">
    <property type="term" value="F:ATP hydrolysis activity"/>
    <property type="evidence" value="ECO:0007669"/>
    <property type="project" value="InterPro"/>
</dbReference>
<evidence type="ECO:0000256" key="2">
    <source>
        <dbReference type="ARBA" id="ARBA00022741"/>
    </source>
</evidence>
<dbReference type="GO" id="GO:0015188">
    <property type="term" value="F:L-isoleucine transmembrane transporter activity"/>
    <property type="evidence" value="ECO:0007669"/>
    <property type="project" value="TreeGrafter"/>
</dbReference>
<keyword evidence="2" id="KW-0547">Nucleotide-binding</keyword>
<dbReference type="SMART" id="SM00382">
    <property type="entry name" value="AAA"/>
    <property type="match status" value="1"/>
</dbReference>
<evidence type="ECO:0000313" key="5">
    <source>
        <dbReference type="EMBL" id="GFE52522.1"/>
    </source>
</evidence>